<dbReference type="EMBL" id="KZ989978">
    <property type="protein sequence ID" value="RKP24908.1"/>
    <property type="molecule type" value="Genomic_DNA"/>
</dbReference>
<name>A0A4P9YY81_9FUNG</name>
<feature type="domain" description="Condensin complex subunit 1 C-terminal" evidence="8">
    <location>
        <begin position="586"/>
        <end position="746"/>
    </location>
</feature>
<reference evidence="10" key="1">
    <citation type="journal article" date="2018" name="Nat. Microbiol.">
        <title>Leveraging single-cell genomics to expand the fungal tree of life.</title>
        <authorList>
            <person name="Ahrendt S.R."/>
            <person name="Quandt C.A."/>
            <person name="Ciobanu D."/>
            <person name="Clum A."/>
            <person name="Salamov A."/>
            <person name="Andreopoulos B."/>
            <person name="Cheng J.F."/>
            <person name="Woyke T."/>
            <person name="Pelin A."/>
            <person name="Henrissat B."/>
            <person name="Reynolds N.K."/>
            <person name="Benny G.L."/>
            <person name="Smith M.E."/>
            <person name="James T.Y."/>
            <person name="Grigoriev I.V."/>
        </authorList>
    </citation>
    <scope>NUCLEOTIDE SEQUENCE [LARGE SCALE GENOMIC DNA]</scope>
    <source>
        <strain evidence="10">Benny S71-1</strain>
    </source>
</reference>
<feature type="region of interest" description="Disordered" evidence="7">
    <location>
        <begin position="75"/>
        <end position="95"/>
    </location>
</feature>
<protein>
    <submittedName>
        <fullName evidence="9">Non-SMC mitotic condensation complex subunit 1-domain-containing protein</fullName>
    </submittedName>
</protein>
<dbReference type="Pfam" id="PF12717">
    <property type="entry name" value="Cnd1"/>
    <property type="match status" value="1"/>
</dbReference>
<feature type="compositionally biased region" description="Basic and acidic residues" evidence="7">
    <location>
        <begin position="475"/>
        <end position="491"/>
    </location>
</feature>
<evidence type="ECO:0000256" key="5">
    <source>
        <dbReference type="ARBA" id="ARBA00023242"/>
    </source>
</evidence>
<dbReference type="SUPFAM" id="SSF48371">
    <property type="entry name" value="ARM repeat"/>
    <property type="match status" value="1"/>
</dbReference>
<feature type="region of interest" description="Disordered" evidence="7">
    <location>
        <begin position="475"/>
        <end position="502"/>
    </location>
</feature>
<dbReference type="PANTHER" id="PTHR14222:SF2">
    <property type="entry name" value="CONDENSIN COMPLEX SUBUNIT 1"/>
    <property type="match status" value="1"/>
</dbReference>
<dbReference type="Proteomes" id="UP000278143">
    <property type="component" value="Unassembled WGS sequence"/>
</dbReference>
<organism evidence="9 10">
    <name type="scientific">Syncephalis pseudoplumigaleata</name>
    <dbReference type="NCBI Taxonomy" id="1712513"/>
    <lineage>
        <taxon>Eukaryota</taxon>
        <taxon>Fungi</taxon>
        <taxon>Fungi incertae sedis</taxon>
        <taxon>Zoopagomycota</taxon>
        <taxon>Zoopagomycotina</taxon>
        <taxon>Zoopagomycetes</taxon>
        <taxon>Zoopagales</taxon>
        <taxon>Piptocephalidaceae</taxon>
        <taxon>Syncephalis</taxon>
    </lineage>
</organism>
<feature type="compositionally biased region" description="Acidic residues" evidence="7">
    <location>
        <begin position="492"/>
        <end position="502"/>
    </location>
</feature>
<dbReference type="Gene3D" id="1.25.10.10">
    <property type="entry name" value="Leucine-rich Repeat Variant"/>
    <property type="match status" value="1"/>
</dbReference>
<keyword evidence="2" id="KW-0132">Cell division</keyword>
<evidence type="ECO:0000256" key="6">
    <source>
        <dbReference type="ARBA" id="ARBA00023306"/>
    </source>
</evidence>
<evidence type="ECO:0000259" key="8">
    <source>
        <dbReference type="Pfam" id="PF12717"/>
    </source>
</evidence>
<evidence type="ECO:0000313" key="10">
    <source>
        <dbReference type="Proteomes" id="UP000278143"/>
    </source>
</evidence>
<sequence>KFPKRRQKLVELTIGRLEDKSSHVRANAIKVLAKFIETHPFVMDGGELSMSLFESKYQAITERLEAIALPEGMMNAKKKDGDDDDDEDGMEGEGDAAPVEVDMVAETESRLLDPETANEYMKLQLLQRYYIDAMRFARHIDEAIPVLCQLLASTNKTEVVDTMEFFVTAHYYKIASAQEGIRRMVHLIWSKDTGSEENKGVRGRLIDCYKNLYLSPIPALSAKDNVNLMARKLISLTFNTTLAELTSLEQLLATMMSEDLVPYEVIRKLWSVYSYKQSNMPAPQRRGAIIILGMLAVAKKEVVADHVDILLKIGLGQFGRDDLSLAKYTCIALQRLLDGKRKGKGRPRGKQVRFPKDHAIFRRLKELIEAPCSSTEWFSVAEQAINAIYLLSEHPDEICTGMLRTKTASIFKSSTSDEAIDEDVATDQEETKPMIECTTSPYELSQLMFLAGHVAIKQIVHLELIEAELKRRKNDEADKKKALEKEKKAGQGDDELEQVTGTAEDDVADSIAQVRERELLYGRQSLLTIFGPMAAYICANNKSFSNVTLQTAATVALTKFMCVSAEYCERHLPLLLTILEKSQEPVIRSNIMIALGDIAVCFNHLIEQNISFLYKRLTDPDLAVKKNTLMVLTHLILNGMVKVKGQLGEMAKCIEDPDQRISDLSKLFFTELATKDNAVYNNLPDIISHLSVGANAVEEAQFVRIMKFLFEFIKDKHADNIVEKLCLRFKNNDDPRQWRDTGFCLSQLPFKTERSLKKLLDAMPLYEDKLFEDTLFKYFTDIIQKVSCSACDAIIVACLYG</sequence>
<dbReference type="GO" id="GO:0005634">
    <property type="term" value="C:nucleus"/>
    <property type="evidence" value="ECO:0007669"/>
    <property type="project" value="UniProtKB-SubCell"/>
</dbReference>
<dbReference type="GO" id="GO:0010032">
    <property type="term" value="P:meiotic chromosome condensation"/>
    <property type="evidence" value="ECO:0007669"/>
    <property type="project" value="TreeGrafter"/>
</dbReference>
<evidence type="ECO:0000256" key="7">
    <source>
        <dbReference type="SAM" id="MobiDB-lite"/>
    </source>
</evidence>
<dbReference type="InterPro" id="IPR032682">
    <property type="entry name" value="Cnd1_C"/>
</dbReference>
<dbReference type="InterPro" id="IPR016024">
    <property type="entry name" value="ARM-type_fold"/>
</dbReference>
<feature type="non-terminal residue" evidence="9">
    <location>
        <position position="1"/>
    </location>
</feature>
<dbReference type="AlphaFoldDB" id="A0A4P9YY81"/>
<comment type="subcellular location">
    <subcellularLocation>
        <location evidence="1">Nucleus</location>
    </subcellularLocation>
</comment>
<dbReference type="GO" id="GO:0000796">
    <property type="term" value="C:condensin complex"/>
    <property type="evidence" value="ECO:0007669"/>
    <property type="project" value="TreeGrafter"/>
</dbReference>
<gene>
    <name evidence="9" type="ORF">SYNPS1DRAFT_16466</name>
</gene>
<keyword evidence="4" id="KW-0226">DNA condensation</keyword>
<accession>A0A4P9YY81</accession>
<keyword evidence="6" id="KW-0131">Cell cycle</keyword>
<dbReference type="GO" id="GO:0051301">
    <property type="term" value="P:cell division"/>
    <property type="evidence" value="ECO:0007669"/>
    <property type="project" value="UniProtKB-KW"/>
</dbReference>
<keyword evidence="10" id="KW-1185">Reference proteome</keyword>
<dbReference type="InterPro" id="IPR026971">
    <property type="entry name" value="CND1/NCAPD3"/>
</dbReference>
<evidence type="ECO:0000256" key="1">
    <source>
        <dbReference type="ARBA" id="ARBA00004123"/>
    </source>
</evidence>
<dbReference type="InterPro" id="IPR011989">
    <property type="entry name" value="ARM-like"/>
</dbReference>
<keyword evidence="3" id="KW-0498">Mitosis</keyword>
<evidence type="ECO:0000256" key="3">
    <source>
        <dbReference type="ARBA" id="ARBA00022776"/>
    </source>
</evidence>
<dbReference type="OrthoDB" id="436262at2759"/>
<feature type="compositionally biased region" description="Acidic residues" evidence="7">
    <location>
        <begin position="82"/>
        <end position="94"/>
    </location>
</feature>
<dbReference type="GO" id="GO:0007076">
    <property type="term" value="P:mitotic chromosome condensation"/>
    <property type="evidence" value="ECO:0007669"/>
    <property type="project" value="InterPro"/>
</dbReference>
<dbReference type="PANTHER" id="PTHR14222">
    <property type="entry name" value="CONDENSIN"/>
    <property type="match status" value="1"/>
</dbReference>
<dbReference type="GO" id="GO:0042393">
    <property type="term" value="F:histone binding"/>
    <property type="evidence" value="ECO:0007669"/>
    <property type="project" value="TreeGrafter"/>
</dbReference>
<proteinExistence type="predicted"/>
<evidence type="ECO:0000313" key="9">
    <source>
        <dbReference type="EMBL" id="RKP24908.1"/>
    </source>
</evidence>
<dbReference type="GO" id="GO:0000779">
    <property type="term" value="C:condensed chromosome, centromeric region"/>
    <property type="evidence" value="ECO:0007669"/>
    <property type="project" value="TreeGrafter"/>
</dbReference>
<keyword evidence="5" id="KW-0539">Nucleus</keyword>
<evidence type="ECO:0000256" key="4">
    <source>
        <dbReference type="ARBA" id="ARBA00023067"/>
    </source>
</evidence>
<evidence type="ECO:0000256" key="2">
    <source>
        <dbReference type="ARBA" id="ARBA00022618"/>
    </source>
</evidence>